<dbReference type="AlphaFoldDB" id="A0A811MGA2"/>
<sequence>MSVSPEFFKPNMPAFSPACAAQPPLVFGAGASGDDDDYCTTPTGCRISYLREPTTCPAAPKNQSPPPPCCRKRLFQPQPHGISTVSL</sequence>
<evidence type="ECO:0000313" key="2">
    <source>
        <dbReference type="Proteomes" id="UP000604825"/>
    </source>
</evidence>
<dbReference type="EMBL" id="CAJGYO010000001">
    <property type="protein sequence ID" value="CAD6204343.1"/>
    <property type="molecule type" value="Genomic_DNA"/>
</dbReference>
<reference evidence="1" key="1">
    <citation type="submission" date="2020-10" db="EMBL/GenBank/DDBJ databases">
        <authorList>
            <person name="Han B."/>
            <person name="Lu T."/>
            <person name="Zhao Q."/>
            <person name="Huang X."/>
            <person name="Zhao Y."/>
        </authorList>
    </citation>
    <scope>NUCLEOTIDE SEQUENCE</scope>
</reference>
<name>A0A811MGA2_9POAL</name>
<comment type="caution">
    <text evidence="1">The sequence shown here is derived from an EMBL/GenBank/DDBJ whole genome shotgun (WGS) entry which is preliminary data.</text>
</comment>
<proteinExistence type="predicted"/>
<accession>A0A811MGA2</accession>
<evidence type="ECO:0000313" key="1">
    <source>
        <dbReference type="EMBL" id="CAD6204343.1"/>
    </source>
</evidence>
<organism evidence="1 2">
    <name type="scientific">Miscanthus lutarioriparius</name>
    <dbReference type="NCBI Taxonomy" id="422564"/>
    <lineage>
        <taxon>Eukaryota</taxon>
        <taxon>Viridiplantae</taxon>
        <taxon>Streptophyta</taxon>
        <taxon>Embryophyta</taxon>
        <taxon>Tracheophyta</taxon>
        <taxon>Spermatophyta</taxon>
        <taxon>Magnoliopsida</taxon>
        <taxon>Liliopsida</taxon>
        <taxon>Poales</taxon>
        <taxon>Poaceae</taxon>
        <taxon>PACMAD clade</taxon>
        <taxon>Panicoideae</taxon>
        <taxon>Andropogonodae</taxon>
        <taxon>Andropogoneae</taxon>
        <taxon>Saccharinae</taxon>
        <taxon>Miscanthus</taxon>
    </lineage>
</organism>
<protein>
    <submittedName>
        <fullName evidence="1">Uncharacterized protein</fullName>
    </submittedName>
</protein>
<gene>
    <name evidence="1" type="ORF">NCGR_LOCUS2343</name>
</gene>
<dbReference type="Proteomes" id="UP000604825">
    <property type="component" value="Unassembled WGS sequence"/>
</dbReference>
<keyword evidence="2" id="KW-1185">Reference proteome</keyword>